<feature type="repeat" description="ANK" evidence="1">
    <location>
        <begin position="46"/>
        <end position="68"/>
    </location>
</feature>
<protein>
    <recommendedName>
        <fullName evidence="4">NAD(P)(+)--arginine ADP-ribosyltransferase</fullName>
    </recommendedName>
</protein>
<dbReference type="Gene3D" id="3.90.176.10">
    <property type="entry name" value="Toxin ADP-ribosyltransferase, Chain A, domain 1"/>
    <property type="match status" value="1"/>
</dbReference>
<dbReference type="SUPFAM" id="SSF56399">
    <property type="entry name" value="ADP-ribosylation"/>
    <property type="match status" value="1"/>
</dbReference>
<dbReference type="InterPro" id="IPR036770">
    <property type="entry name" value="Ankyrin_rpt-contain_sf"/>
</dbReference>
<dbReference type="InterPro" id="IPR002110">
    <property type="entry name" value="Ankyrin_rpt"/>
</dbReference>
<dbReference type="EMBL" id="CAJNOE010000035">
    <property type="protein sequence ID" value="CAF0780261.1"/>
    <property type="molecule type" value="Genomic_DNA"/>
</dbReference>
<dbReference type="PROSITE" id="PS51996">
    <property type="entry name" value="TR_MART"/>
    <property type="match status" value="1"/>
</dbReference>
<keyword evidence="1" id="KW-0040">ANK repeat</keyword>
<name>A0A813RH57_9BILA</name>
<dbReference type="Gene3D" id="1.25.40.20">
    <property type="entry name" value="Ankyrin repeat-containing domain"/>
    <property type="match status" value="1"/>
</dbReference>
<dbReference type="Pfam" id="PF12796">
    <property type="entry name" value="Ank_2"/>
    <property type="match status" value="1"/>
</dbReference>
<dbReference type="SUPFAM" id="SSF48403">
    <property type="entry name" value="Ankyrin repeat"/>
    <property type="match status" value="1"/>
</dbReference>
<accession>A0A813RH57</accession>
<dbReference type="Proteomes" id="UP000663860">
    <property type="component" value="Unassembled WGS sequence"/>
</dbReference>
<dbReference type="PROSITE" id="PS50297">
    <property type="entry name" value="ANK_REP_REGION"/>
    <property type="match status" value="1"/>
</dbReference>
<proteinExistence type="predicted"/>
<comment type="caution">
    <text evidence="2">The sequence shown here is derived from an EMBL/GenBank/DDBJ whole genome shotgun (WGS) entry which is preliminary data.</text>
</comment>
<reference evidence="2" key="1">
    <citation type="submission" date="2021-02" db="EMBL/GenBank/DDBJ databases">
        <authorList>
            <person name="Nowell W R."/>
        </authorList>
    </citation>
    <scope>NUCLEOTIDE SEQUENCE</scope>
</reference>
<evidence type="ECO:0008006" key="4">
    <source>
        <dbReference type="Google" id="ProtNLM"/>
    </source>
</evidence>
<gene>
    <name evidence="2" type="ORF">IZO911_LOCUS5796</name>
</gene>
<organism evidence="2 3">
    <name type="scientific">Adineta steineri</name>
    <dbReference type="NCBI Taxonomy" id="433720"/>
    <lineage>
        <taxon>Eukaryota</taxon>
        <taxon>Metazoa</taxon>
        <taxon>Spiralia</taxon>
        <taxon>Gnathifera</taxon>
        <taxon>Rotifera</taxon>
        <taxon>Eurotatoria</taxon>
        <taxon>Bdelloidea</taxon>
        <taxon>Adinetida</taxon>
        <taxon>Adinetidae</taxon>
        <taxon>Adineta</taxon>
    </lineage>
</organism>
<dbReference type="PROSITE" id="PS50088">
    <property type="entry name" value="ANK_REPEAT"/>
    <property type="match status" value="1"/>
</dbReference>
<evidence type="ECO:0000313" key="3">
    <source>
        <dbReference type="Proteomes" id="UP000663860"/>
    </source>
</evidence>
<evidence type="ECO:0000256" key="1">
    <source>
        <dbReference type="PROSITE-ProRule" id="PRU00023"/>
    </source>
</evidence>
<evidence type="ECO:0000313" key="2">
    <source>
        <dbReference type="EMBL" id="CAF0780261.1"/>
    </source>
</evidence>
<dbReference type="SMART" id="SM00248">
    <property type="entry name" value="ANK"/>
    <property type="match status" value="1"/>
</dbReference>
<dbReference type="AlphaFoldDB" id="A0A813RH57"/>
<sequence length="388" mass="45616">MGSGVSKSKIDDDDDFYNNCTNGNVEQVRQSLPTMTYKKINHQQKDGNTPLHTACINNHTDIIILILNQQDICARTLRNKSGKTAYDCTNSIEIQQLFRRSRLSTIERFCENHPTLSLQPILSLDDENEEKISYEKIPDDWVRGYKNVKQTFDRQFMLALQNAPLPLKTLMELRTINEAQDNFEIFLEKCFQKEPKQRDLIMNEYEKYKQTKNIEYLLKIYTFESAVYKALQQEMNAYTTIIFLNLKKLINRTYKGTTYRGAQMTQMDIDAYKWAEKSQDYILETRLFQSTSITDDVAKIFGETDPTSDKFGVLFIYIFDEKCPTAINLQGISHFEDEEEILLLPFTLFKVEKIVFDKDLKHYDISLRYISSSKKSFFLSWWNVKKNK</sequence>